<keyword evidence="2" id="KW-1185">Reference proteome</keyword>
<evidence type="ECO:0000313" key="2">
    <source>
        <dbReference type="Proteomes" id="UP000809789"/>
    </source>
</evidence>
<dbReference type="AlphaFoldDB" id="A0A8K0PEU8"/>
<organism evidence="1 2">
    <name type="scientific">Elsinoe batatas</name>
    <dbReference type="NCBI Taxonomy" id="2601811"/>
    <lineage>
        <taxon>Eukaryota</taxon>
        <taxon>Fungi</taxon>
        <taxon>Dikarya</taxon>
        <taxon>Ascomycota</taxon>
        <taxon>Pezizomycotina</taxon>
        <taxon>Dothideomycetes</taxon>
        <taxon>Dothideomycetidae</taxon>
        <taxon>Myriangiales</taxon>
        <taxon>Elsinoaceae</taxon>
        <taxon>Elsinoe</taxon>
    </lineage>
</organism>
<reference evidence="1" key="1">
    <citation type="submission" date="2021-07" db="EMBL/GenBank/DDBJ databases">
        <title>Elsinoe batatas strain:CRI-CJ2 Genome sequencing and assembly.</title>
        <authorList>
            <person name="Huang L."/>
        </authorList>
    </citation>
    <scope>NUCLEOTIDE SEQUENCE</scope>
    <source>
        <strain evidence="1">CRI-CJ2</strain>
    </source>
</reference>
<evidence type="ECO:0000313" key="1">
    <source>
        <dbReference type="EMBL" id="KAG8622919.1"/>
    </source>
</evidence>
<dbReference type="Proteomes" id="UP000809789">
    <property type="component" value="Unassembled WGS sequence"/>
</dbReference>
<protein>
    <submittedName>
        <fullName evidence="1">Uncharacterized protein</fullName>
    </submittedName>
</protein>
<dbReference type="EMBL" id="JAESVG020000011">
    <property type="protein sequence ID" value="KAG8622919.1"/>
    <property type="molecule type" value="Genomic_DNA"/>
</dbReference>
<comment type="caution">
    <text evidence="1">The sequence shown here is derived from an EMBL/GenBank/DDBJ whole genome shotgun (WGS) entry which is preliminary data.</text>
</comment>
<accession>A0A8K0PEU8</accession>
<name>A0A8K0PEU8_9PEZI</name>
<sequence length="108" mass="12705">MEQHWTLFAIDTDLREMTFYDPRRAVSDEKINSIRTSLIKKLWPSGSNEQRGWDLVIPSNVRLLEDVQSNLDLPIPKGTSTNKSYKLRYSCARQRTVPFSRPSRTRRH</sequence>
<proteinExistence type="predicted"/>
<gene>
    <name evidence="1" type="ORF">KVT40_009236</name>
</gene>